<dbReference type="PRINTS" id="PR00786">
    <property type="entry name" value="NEPRILYSIN"/>
</dbReference>
<organism evidence="10 11">
    <name type="scientific">Lactobacillus helsingborgensis</name>
    <dbReference type="NCBI Taxonomy" id="1218494"/>
    <lineage>
        <taxon>Bacteria</taxon>
        <taxon>Bacillati</taxon>
        <taxon>Bacillota</taxon>
        <taxon>Bacilli</taxon>
        <taxon>Lactobacillales</taxon>
        <taxon>Lactobacillaceae</taxon>
        <taxon>Lactobacillus</taxon>
    </lineage>
</organism>
<dbReference type="Pfam" id="PF05649">
    <property type="entry name" value="Peptidase_M13_N"/>
    <property type="match status" value="1"/>
</dbReference>
<keyword evidence="3" id="KW-0645">Protease</keyword>
<dbReference type="EMBL" id="CP084389">
    <property type="protein sequence ID" value="UZX29466.1"/>
    <property type="molecule type" value="Genomic_DNA"/>
</dbReference>
<protein>
    <submittedName>
        <fullName evidence="10">M13 family metallopeptidase</fullName>
    </submittedName>
</protein>
<keyword evidence="6" id="KW-0862">Zinc</keyword>
<dbReference type="InterPro" id="IPR008753">
    <property type="entry name" value="Peptidase_M13_N"/>
</dbReference>
<dbReference type="Gene3D" id="3.40.390.10">
    <property type="entry name" value="Collagenase (Catalytic Domain)"/>
    <property type="match status" value="1"/>
</dbReference>
<dbReference type="InterPro" id="IPR018497">
    <property type="entry name" value="Peptidase_M13_C"/>
</dbReference>
<dbReference type="PANTHER" id="PTHR11733">
    <property type="entry name" value="ZINC METALLOPROTEASE FAMILY M13 NEPRILYSIN-RELATED"/>
    <property type="match status" value="1"/>
</dbReference>
<evidence type="ECO:0000256" key="3">
    <source>
        <dbReference type="ARBA" id="ARBA00022670"/>
    </source>
</evidence>
<gene>
    <name evidence="10" type="ORF">LDX53_07800</name>
</gene>
<feature type="domain" description="Peptidase M13 C-terminal" evidence="8">
    <location>
        <begin position="457"/>
        <end position="646"/>
    </location>
</feature>
<comment type="cofactor">
    <cofactor evidence="1">
        <name>Zn(2+)</name>
        <dbReference type="ChEBI" id="CHEBI:29105"/>
    </cofactor>
</comment>
<evidence type="ECO:0000256" key="6">
    <source>
        <dbReference type="ARBA" id="ARBA00022833"/>
    </source>
</evidence>
<dbReference type="GO" id="GO:0004222">
    <property type="term" value="F:metalloendopeptidase activity"/>
    <property type="evidence" value="ECO:0007669"/>
    <property type="project" value="InterPro"/>
</dbReference>
<dbReference type="Gene3D" id="1.10.1380.10">
    <property type="entry name" value="Neutral endopeptidase , domain2"/>
    <property type="match status" value="1"/>
</dbReference>
<feature type="domain" description="Peptidase M13 N-terminal" evidence="9">
    <location>
        <begin position="23"/>
        <end position="400"/>
    </location>
</feature>
<name>A0AA47B3I2_9LACO</name>
<keyword evidence="4" id="KW-0479">Metal-binding</keyword>
<dbReference type="GO" id="GO:0016485">
    <property type="term" value="P:protein processing"/>
    <property type="evidence" value="ECO:0007669"/>
    <property type="project" value="TreeGrafter"/>
</dbReference>
<keyword evidence="5" id="KW-0378">Hydrolase</keyword>
<dbReference type="RefSeq" id="WP_046327671.1">
    <property type="nucleotide sequence ID" value="NZ_CP084389.1"/>
</dbReference>
<dbReference type="AlphaFoldDB" id="A0AA47B3I2"/>
<dbReference type="GO" id="GO:0046872">
    <property type="term" value="F:metal ion binding"/>
    <property type="evidence" value="ECO:0007669"/>
    <property type="project" value="UniProtKB-KW"/>
</dbReference>
<evidence type="ECO:0000259" key="8">
    <source>
        <dbReference type="Pfam" id="PF01431"/>
    </source>
</evidence>
<dbReference type="GO" id="GO:0005886">
    <property type="term" value="C:plasma membrane"/>
    <property type="evidence" value="ECO:0007669"/>
    <property type="project" value="TreeGrafter"/>
</dbReference>
<dbReference type="Pfam" id="PF01431">
    <property type="entry name" value="Peptidase_M13"/>
    <property type="match status" value="1"/>
</dbReference>
<dbReference type="InterPro" id="IPR024079">
    <property type="entry name" value="MetalloPept_cat_dom_sf"/>
</dbReference>
<evidence type="ECO:0000256" key="4">
    <source>
        <dbReference type="ARBA" id="ARBA00022723"/>
    </source>
</evidence>
<dbReference type="SUPFAM" id="SSF55486">
    <property type="entry name" value="Metalloproteases ('zincins'), catalytic domain"/>
    <property type="match status" value="1"/>
</dbReference>
<proteinExistence type="inferred from homology"/>
<dbReference type="PANTHER" id="PTHR11733:SF167">
    <property type="entry name" value="FI17812P1-RELATED"/>
    <property type="match status" value="1"/>
</dbReference>
<evidence type="ECO:0000313" key="11">
    <source>
        <dbReference type="Proteomes" id="UP001164557"/>
    </source>
</evidence>
<evidence type="ECO:0000313" key="10">
    <source>
        <dbReference type="EMBL" id="UZX29466.1"/>
    </source>
</evidence>
<dbReference type="CDD" id="cd08662">
    <property type="entry name" value="M13"/>
    <property type="match status" value="1"/>
</dbReference>
<dbReference type="InterPro" id="IPR000718">
    <property type="entry name" value="Peptidase_M13"/>
</dbReference>
<keyword evidence="7" id="KW-0482">Metalloprotease</keyword>
<evidence type="ECO:0000259" key="9">
    <source>
        <dbReference type="Pfam" id="PF05649"/>
    </source>
</evidence>
<evidence type="ECO:0000256" key="7">
    <source>
        <dbReference type="ARBA" id="ARBA00023049"/>
    </source>
</evidence>
<evidence type="ECO:0000256" key="5">
    <source>
        <dbReference type="ARBA" id="ARBA00022801"/>
    </source>
</evidence>
<evidence type="ECO:0000256" key="2">
    <source>
        <dbReference type="ARBA" id="ARBA00007357"/>
    </source>
</evidence>
<keyword evidence="11" id="KW-1185">Reference proteome</keyword>
<dbReference type="PROSITE" id="PS51885">
    <property type="entry name" value="NEPRILYSIN"/>
    <property type="match status" value="1"/>
</dbReference>
<dbReference type="InterPro" id="IPR042089">
    <property type="entry name" value="Peptidase_M13_dom_2"/>
</dbReference>
<dbReference type="Proteomes" id="UP001164557">
    <property type="component" value="Chromosome"/>
</dbReference>
<reference evidence="10" key="1">
    <citation type="submission" date="2021-09" db="EMBL/GenBank/DDBJ databases">
        <title>Lactobacillus species from Apis mellifera, Switzerland.</title>
        <authorList>
            <person name="Pfister J."/>
            <person name="Brown A."/>
            <person name="Neumann P."/>
            <person name="Collaud A."/>
            <person name="Retschnig G."/>
            <person name="Perreten V."/>
        </authorList>
    </citation>
    <scope>NUCLEOTIDE SEQUENCE</scope>
    <source>
        <strain evidence="10">IBH002</strain>
    </source>
</reference>
<comment type="similarity">
    <text evidence="2">Belongs to the peptidase M13 family.</text>
</comment>
<evidence type="ECO:0000256" key="1">
    <source>
        <dbReference type="ARBA" id="ARBA00001947"/>
    </source>
</evidence>
<accession>A0AA47B3I2</accession>
<sequence>MNKNFAVRGGSGNIIEPNVGARPQDNLYLAINSEWIEKTKIPEDRSRMASFDGIDVEVEKNLMQDFADFASGKKEIPNVPNLAEAVKLYQIAKDFDKRNKDGAEPIQADLEMLAGLKDFSDFNLNAPDLATFALLPFSFGVSPDMKNTKVNVLCFSGPGTFLPDTTTYQTTDAPQLLDTLQKQSVKLLTMAGIDQAKAEKYAEDAIKFDAKLSKIVKSTEEWADYPATYNPMKIEDFEAKFDQFKIAYYLKEAIGEEPERIIVEEPRYLDHINEIINEENFDEIKGWMIVIFINAAADSLSQDFREAAFPFSQALYGQPKLSSGEKQAYHIANEAFSEVVGVYYGQTYFGEDAKKDVEDMIHRMLEVYKERLQNNDWLSEQTKKRAIIKLDALVLKIGYPSKIEEIYNRLKVVPASEGGSLYSNERAFTIEQQKYNLEQLHKEVDRTVWAMPGNLVNACYDPQRNDLTFPAAILQKPFYDLKQDRAANFGGIGSVIAHEVSHAFDNNGAQFDELGNMENWWTDEDYAEFKKRTQAEIDLFDGIEYGPVKLNGKQIVSENIADQGGLTAAVEAAKNENDDLKKLFENFARIWANKQLTEAIKSQTAVDVHAPGPLRANVQSQCQDDFYKTFDVKQEDGMWLDPEKRVHIW</sequence>